<evidence type="ECO:0000313" key="7">
    <source>
        <dbReference type="Proteomes" id="UP000269019"/>
    </source>
</evidence>
<protein>
    <recommendedName>
        <fullName evidence="2">beta-fructofuranosidase</fullName>
        <ecNumber evidence="2">3.2.1.26</ecNumber>
    </recommendedName>
</protein>
<dbReference type="EC" id="3.2.1.26" evidence="2"/>
<dbReference type="KEGG" id="ccho:CCHOA_04245"/>
<dbReference type="InterPro" id="IPR001362">
    <property type="entry name" value="Glyco_hydro_32"/>
</dbReference>
<keyword evidence="3" id="KW-0378">Hydrolase</keyword>
<dbReference type="SUPFAM" id="SSF75005">
    <property type="entry name" value="Arabinanase/levansucrase/invertase"/>
    <property type="match status" value="1"/>
</dbReference>
<dbReference type="SUPFAM" id="SSF49899">
    <property type="entry name" value="Concanavalin A-like lectins/glucanases"/>
    <property type="match status" value="1"/>
</dbReference>
<dbReference type="EMBL" id="CP033896">
    <property type="protein sequence ID" value="AZA13258.1"/>
    <property type="molecule type" value="Genomic_DNA"/>
</dbReference>
<dbReference type="Gene3D" id="2.115.10.20">
    <property type="entry name" value="Glycosyl hydrolase domain, family 43"/>
    <property type="match status" value="1"/>
</dbReference>
<evidence type="ECO:0000256" key="2">
    <source>
        <dbReference type="ARBA" id="ARBA00012758"/>
    </source>
</evidence>
<dbReference type="PANTHER" id="PTHR43101:SF1">
    <property type="entry name" value="BETA-FRUCTOSIDASE"/>
    <property type="match status" value="1"/>
</dbReference>
<dbReference type="InterPro" id="IPR013148">
    <property type="entry name" value="Glyco_hydro_32_N"/>
</dbReference>
<dbReference type="InterPro" id="IPR013320">
    <property type="entry name" value="ConA-like_dom_sf"/>
</dbReference>
<evidence type="ECO:0000256" key="4">
    <source>
        <dbReference type="ARBA" id="ARBA00023295"/>
    </source>
</evidence>
<evidence type="ECO:0000256" key="3">
    <source>
        <dbReference type="ARBA" id="ARBA00022801"/>
    </source>
</evidence>
<comment type="similarity">
    <text evidence="1">Belongs to the glycosyl hydrolase 32 family.</text>
</comment>
<dbReference type="GO" id="GO:0004564">
    <property type="term" value="F:beta-fructofuranosidase activity"/>
    <property type="evidence" value="ECO:0007669"/>
    <property type="project" value="UniProtKB-EC"/>
</dbReference>
<dbReference type="RefSeq" id="WP_164472380.1">
    <property type="nucleotide sequence ID" value="NZ_CP033896.1"/>
</dbReference>
<dbReference type="GO" id="GO:0005975">
    <property type="term" value="P:carbohydrate metabolic process"/>
    <property type="evidence" value="ECO:0007669"/>
    <property type="project" value="InterPro"/>
</dbReference>
<dbReference type="AlphaFoldDB" id="A0A3G6J8P0"/>
<dbReference type="Pfam" id="PF00251">
    <property type="entry name" value="Glyco_hydro_32N"/>
    <property type="match status" value="1"/>
</dbReference>
<keyword evidence="7" id="KW-1185">Reference proteome</keyword>
<proteinExistence type="inferred from homology"/>
<keyword evidence="4" id="KW-0326">Glycosidase</keyword>
<dbReference type="PANTHER" id="PTHR43101">
    <property type="entry name" value="BETA-FRUCTOSIDASE"/>
    <property type="match status" value="1"/>
</dbReference>
<evidence type="ECO:0000313" key="6">
    <source>
        <dbReference type="EMBL" id="AZA13258.1"/>
    </source>
</evidence>
<reference evidence="6 7" key="1">
    <citation type="submission" date="2018-11" db="EMBL/GenBank/DDBJ databases">
        <authorList>
            <person name="Kleinhagauer T."/>
            <person name="Glaeser S.P."/>
            <person name="Spergser J."/>
            <person name="Ruckert C."/>
            <person name="Kaempfer P."/>
            <person name="Busse H.-J."/>
        </authorList>
    </citation>
    <scope>NUCLEOTIDE SEQUENCE [LARGE SCALE GENOMIC DNA]</scope>
    <source>
        <strain evidence="6 7">200CH</strain>
    </source>
</reference>
<sequence>MSHDHLRPELHVTVEQGICNAPAGVVSDQGSWHVFTQYRPTPQAGARWAHNIRPAGINTAWEMCDDVLAPVGDETDVRAGCALADGLVTRLYFTAVFGDRAEIHSATISDLAASGAQLSDDPGAVDPTVRREGRVVNERDEFTSLRSPWVVPDWRDSTHTNGLLMLCVAGAMSDPRIVLAHAPTDPTAFSIEGAMEFAGDPAIPPGRIVSPKLVRLRDEIDGQPSDVLLLTVENDNEPDISGYVVGTLSATTFHASRPFTRLDFGHDFTRPRATPVDSNSWVPAPREILLLGLLNSVSRGDAAGECLSFRTQGFANPLTLARLTTLEGGRLYSRPSASFVEQIRSSQHAFGLTALPRLHDGDAMEVTIVDATGTPQVVITHTGDSVMIDRSINPLYEHDLPAIAPLQRREDPSLTLLVDGATLEVYADSGAAALASRVESTARLVQAVVTTRGETAEVGEVFQWRPYEEEFIDDASIDAIDDRQFDPSVEASLSPENLR</sequence>
<organism evidence="6 7">
    <name type="scientific">Corynebacterium choanae</name>
    <dbReference type="NCBI Taxonomy" id="1862358"/>
    <lineage>
        <taxon>Bacteria</taxon>
        <taxon>Bacillati</taxon>
        <taxon>Actinomycetota</taxon>
        <taxon>Actinomycetes</taxon>
        <taxon>Mycobacteriales</taxon>
        <taxon>Corynebacteriaceae</taxon>
        <taxon>Corynebacterium</taxon>
    </lineage>
</organism>
<evidence type="ECO:0000259" key="5">
    <source>
        <dbReference type="Pfam" id="PF00251"/>
    </source>
</evidence>
<dbReference type="InterPro" id="IPR051214">
    <property type="entry name" value="GH32_Enzymes"/>
</dbReference>
<name>A0A3G6J8P0_9CORY</name>
<feature type="domain" description="Glycosyl hydrolase family 32 N-terminal" evidence="5">
    <location>
        <begin position="11"/>
        <end position="335"/>
    </location>
</feature>
<dbReference type="SMART" id="SM00640">
    <property type="entry name" value="Glyco_32"/>
    <property type="match status" value="1"/>
</dbReference>
<evidence type="ECO:0000256" key="1">
    <source>
        <dbReference type="ARBA" id="ARBA00009902"/>
    </source>
</evidence>
<dbReference type="InterPro" id="IPR023296">
    <property type="entry name" value="Glyco_hydro_beta-prop_sf"/>
</dbReference>
<gene>
    <name evidence="6" type="ORF">CCHOA_04245</name>
</gene>
<accession>A0A3G6J8P0</accession>
<dbReference type="Proteomes" id="UP000269019">
    <property type="component" value="Chromosome"/>
</dbReference>